<keyword evidence="1" id="KW-0472">Membrane</keyword>
<dbReference type="SUPFAM" id="SSF49373">
    <property type="entry name" value="Invasin/intimin cell-adhesion fragments"/>
    <property type="match status" value="1"/>
</dbReference>
<keyword evidence="1" id="KW-0812">Transmembrane</keyword>
<dbReference type="AlphaFoldDB" id="A0A1B2I234"/>
<dbReference type="RefSeq" id="WP_066742618.1">
    <property type="nucleotide sequence ID" value="NZ_CP016757.1"/>
</dbReference>
<dbReference type="InterPro" id="IPR008964">
    <property type="entry name" value="Invasin/intimin_cell_adhesion"/>
</dbReference>
<dbReference type="NCBIfam" id="TIGR04564">
    <property type="entry name" value="Synergist_CTERM"/>
    <property type="match status" value="1"/>
</dbReference>
<feature type="domain" description="BIG2" evidence="2">
    <location>
        <begin position="451"/>
        <end position="528"/>
    </location>
</feature>
<proteinExistence type="predicted"/>
<evidence type="ECO:0000313" key="3">
    <source>
        <dbReference type="EMBL" id="ANZ44035.1"/>
    </source>
</evidence>
<sequence>MEPASDDQGVYLLSEPGHLLWFRDTVNNVSADIDAKLTKDIDISEGGSPSHWTPIGRYISGNAKDNGYAGSFDGGGFTVGGYTVTDVVSMDDSGILAAGFFGLVGQSADIRGLTVSGGVSYDISDNTTYIYAGGIAGLNNGTITDCANNGGGVSASGGSNENDAGGIAGYNNGTITNCAHSGGTVSASDGSYNYAGGIAGYNNNGTITNNTHSDSGDVSASGGSFINYAGGIVGQNYGGTITNNTHSGGDVSASSSSYNYAGGIAGHNYNGTITNCAHSGGNVSVSGGHNNNYAGGIAGRNNGTGTITNSCWLASGNLEAIGGGIAVSADVVSLDAAVMEKVVTTVLPAKRTLSVEVGGSAPALISYPGTADDMAGYLSVSGDIFIASPDIADISRGWPCTVSGKKQGTTAVSFDIDLRATDFSDKNNLKPLSAGCATGPLCFTAAVGKVPVAGVSLDFTELTLNIGESKKLTATVKPDNATDKAVVWTSADPAVAAVDENGKVTALSVGTTVVTAKAGGVSAACTVTVAHKKTGGSGHGCAAGLGALPMLALIPLWLRRKKR</sequence>
<reference evidence="3" key="1">
    <citation type="submission" date="2016-08" db="EMBL/GenBank/DDBJ databases">
        <title>Complete genome of Cloacibacillus porcorum.</title>
        <authorList>
            <person name="Looft T."/>
            <person name="Bayles D.O."/>
            <person name="Alt D.P."/>
        </authorList>
    </citation>
    <scope>NUCLEOTIDE SEQUENCE [LARGE SCALE GENOMIC DNA]</scope>
    <source>
        <strain evidence="3">CL-84</strain>
    </source>
</reference>
<name>A0A1B2I234_9BACT</name>
<keyword evidence="4" id="KW-1185">Reference proteome</keyword>
<dbReference type="STRING" id="1197717.BED41_02365"/>
<feature type="transmembrane region" description="Helical" evidence="1">
    <location>
        <begin position="537"/>
        <end position="558"/>
    </location>
</feature>
<dbReference type="EMBL" id="CP016757">
    <property type="protein sequence ID" value="ANZ44035.1"/>
    <property type="molecule type" value="Genomic_DNA"/>
</dbReference>
<dbReference type="InterPro" id="IPR003343">
    <property type="entry name" value="Big_2"/>
</dbReference>
<dbReference type="Gene3D" id="2.160.20.110">
    <property type="match status" value="1"/>
</dbReference>
<dbReference type="Gene3D" id="2.60.40.1080">
    <property type="match status" value="1"/>
</dbReference>
<dbReference type="Pfam" id="PF02368">
    <property type="entry name" value="Big_2"/>
    <property type="match status" value="1"/>
</dbReference>
<protein>
    <recommendedName>
        <fullName evidence="2">BIG2 domain-containing protein</fullName>
    </recommendedName>
</protein>
<dbReference type="GeneID" id="83056694"/>
<evidence type="ECO:0000256" key="1">
    <source>
        <dbReference type="SAM" id="Phobius"/>
    </source>
</evidence>
<evidence type="ECO:0000259" key="2">
    <source>
        <dbReference type="SMART" id="SM00635"/>
    </source>
</evidence>
<evidence type="ECO:0000313" key="4">
    <source>
        <dbReference type="Proteomes" id="UP000093044"/>
    </source>
</evidence>
<dbReference type="OrthoDB" id="1006244at2"/>
<keyword evidence="1" id="KW-1133">Transmembrane helix</keyword>
<dbReference type="KEGG" id="cpor:BED41_02365"/>
<accession>A0A1B2I234</accession>
<dbReference type="SMART" id="SM00635">
    <property type="entry name" value="BID_2"/>
    <property type="match status" value="1"/>
</dbReference>
<gene>
    <name evidence="3" type="ORF">BED41_02365</name>
</gene>
<dbReference type="InterPro" id="IPR030821">
    <property type="entry name" value="Synergist_CTERM"/>
</dbReference>
<dbReference type="Proteomes" id="UP000093044">
    <property type="component" value="Chromosome"/>
</dbReference>
<organism evidence="3 4">
    <name type="scientific">Cloacibacillus porcorum</name>
    <dbReference type="NCBI Taxonomy" id="1197717"/>
    <lineage>
        <taxon>Bacteria</taxon>
        <taxon>Thermotogati</taxon>
        <taxon>Synergistota</taxon>
        <taxon>Synergistia</taxon>
        <taxon>Synergistales</taxon>
        <taxon>Synergistaceae</taxon>
        <taxon>Cloacibacillus</taxon>
    </lineage>
</organism>